<comment type="caution">
    <text evidence="9">The sequence shown here is derived from an EMBL/GenBank/DDBJ whole genome shotgun (WGS) entry which is preliminary data.</text>
</comment>
<feature type="transmembrane region" description="Helical" evidence="7">
    <location>
        <begin position="66"/>
        <end position="83"/>
    </location>
</feature>
<dbReference type="GO" id="GO:0005886">
    <property type="term" value="C:plasma membrane"/>
    <property type="evidence" value="ECO:0007669"/>
    <property type="project" value="UniProtKB-SubCell"/>
</dbReference>
<name>A0A0J6VXT0_9HYPH</name>
<dbReference type="InterPro" id="IPR049177">
    <property type="entry name" value="MgtC_SapB_SrpB_YhiD_N"/>
</dbReference>
<keyword evidence="4 7" id="KW-0812">Transmembrane</keyword>
<evidence type="ECO:0000313" key="9">
    <source>
        <dbReference type="EMBL" id="KMO44116.1"/>
    </source>
</evidence>
<dbReference type="EMBL" id="LABZ01000026">
    <property type="protein sequence ID" value="KMO44116.1"/>
    <property type="molecule type" value="Genomic_DNA"/>
</dbReference>
<protein>
    <recommendedName>
        <fullName evidence="7">Protein MgtC</fullName>
    </recommendedName>
</protein>
<evidence type="ECO:0000256" key="2">
    <source>
        <dbReference type="ARBA" id="ARBA00009298"/>
    </source>
</evidence>
<keyword evidence="5 7" id="KW-1133">Transmembrane helix</keyword>
<dbReference type="InterPro" id="IPR003416">
    <property type="entry name" value="MgtC/SapB/SrpB/YhiD_fam"/>
</dbReference>
<comment type="similarity">
    <text evidence="2 7">Belongs to the MgtC/SapB family.</text>
</comment>
<dbReference type="PRINTS" id="PR01837">
    <property type="entry name" value="MGTCSAPBPROT"/>
</dbReference>
<accession>A0A0J6VXT0</accession>
<dbReference type="AlphaFoldDB" id="A0A0J6VXT0"/>
<evidence type="ECO:0000259" key="8">
    <source>
        <dbReference type="Pfam" id="PF02308"/>
    </source>
</evidence>
<evidence type="ECO:0000256" key="5">
    <source>
        <dbReference type="ARBA" id="ARBA00022989"/>
    </source>
</evidence>
<evidence type="ECO:0000256" key="6">
    <source>
        <dbReference type="ARBA" id="ARBA00023136"/>
    </source>
</evidence>
<keyword evidence="6 7" id="KW-0472">Membrane</keyword>
<feature type="domain" description="MgtC/SapB/SrpB/YhiD N-terminal" evidence="8">
    <location>
        <begin position="11"/>
        <end position="132"/>
    </location>
</feature>
<evidence type="ECO:0000256" key="4">
    <source>
        <dbReference type="ARBA" id="ARBA00022692"/>
    </source>
</evidence>
<sequence length="159" mass="15859">MLSTTDIFLRLGAAVLAGGLVGINREMHAKPVGVRTLGLVALGAALVTMAGAGFSGEDTDANASRAIQGTITGIGFLGAGVILKGAGNRVHGLTTAAAIWVTAALGIVCGLGAYRPLALGTGFFLAILLVGGIIDRAIEERLNRRKGGRPPGDADADAG</sequence>
<evidence type="ECO:0000256" key="1">
    <source>
        <dbReference type="ARBA" id="ARBA00004651"/>
    </source>
</evidence>
<evidence type="ECO:0000256" key="3">
    <source>
        <dbReference type="ARBA" id="ARBA00022475"/>
    </source>
</evidence>
<comment type="subcellular location">
    <subcellularLocation>
        <location evidence="7">Cell inner membrane</location>
        <topology evidence="7">Multi-pass membrane protein</topology>
    </subcellularLocation>
    <subcellularLocation>
        <location evidence="1">Cell membrane</location>
        <topology evidence="1">Multi-pass membrane protein</topology>
    </subcellularLocation>
</comment>
<dbReference type="PANTHER" id="PTHR33778:SF1">
    <property type="entry name" value="MAGNESIUM TRANSPORTER YHID-RELATED"/>
    <property type="match status" value="1"/>
</dbReference>
<dbReference type="PANTHER" id="PTHR33778">
    <property type="entry name" value="PROTEIN MGTC"/>
    <property type="match status" value="1"/>
</dbReference>
<feature type="transmembrane region" description="Helical" evidence="7">
    <location>
        <begin position="119"/>
        <end position="138"/>
    </location>
</feature>
<organism evidence="9 10">
    <name type="scientific">Methylobacterium tarhaniae</name>
    <dbReference type="NCBI Taxonomy" id="1187852"/>
    <lineage>
        <taxon>Bacteria</taxon>
        <taxon>Pseudomonadati</taxon>
        <taxon>Pseudomonadota</taxon>
        <taxon>Alphaproteobacteria</taxon>
        <taxon>Hyphomicrobiales</taxon>
        <taxon>Methylobacteriaceae</taxon>
        <taxon>Methylobacterium</taxon>
    </lineage>
</organism>
<feature type="transmembrane region" description="Helical" evidence="7">
    <location>
        <begin position="36"/>
        <end position="54"/>
    </location>
</feature>
<proteinExistence type="inferred from homology"/>
<dbReference type="Proteomes" id="UP000036449">
    <property type="component" value="Unassembled WGS sequence"/>
</dbReference>
<keyword evidence="3" id="KW-1003">Cell membrane</keyword>
<dbReference type="RefSeq" id="WP_048449762.1">
    <property type="nucleotide sequence ID" value="NZ_LABZ01000026.1"/>
</dbReference>
<reference evidence="9 10" key="1">
    <citation type="submission" date="2015-03" db="EMBL/GenBank/DDBJ databases">
        <title>Genome sequencing of Methylobacterium tarhaniae DSM 25844.</title>
        <authorList>
            <person name="Chaudhry V."/>
            <person name="Patil P.B."/>
        </authorList>
    </citation>
    <scope>NUCLEOTIDE SEQUENCE [LARGE SCALE GENOMIC DNA]</scope>
    <source>
        <strain evidence="9 10">DSM 25844</strain>
    </source>
</reference>
<dbReference type="OrthoDB" id="9811198at2"/>
<dbReference type="Pfam" id="PF02308">
    <property type="entry name" value="MgtC"/>
    <property type="match status" value="1"/>
</dbReference>
<evidence type="ECO:0000313" key="10">
    <source>
        <dbReference type="Proteomes" id="UP000036449"/>
    </source>
</evidence>
<gene>
    <name evidence="9" type="ORF">VQ03_05010</name>
</gene>
<keyword evidence="7" id="KW-0997">Cell inner membrane</keyword>
<keyword evidence="10" id="KW-1185">Reference proteome</keyword>
<feature type="transmembrane region" description="Helical" evidence="7">
    <location>
        <begin position="7"/>
        <end position="24"/>
    </location>
</feature>
<dbReference type="PATRIC" id="fig|1187852.3.peg.3815"/>
<feature type="transmembrane region" description="Helical" evidence="7">
    <location>
        <begin position="90"/>
        <end position="113"/>
    </location>
</feature>
<evidence type="ECO:0000256" key="7">
    <source>
        <dbReference type="RuleBase" id="RU365041"/>
    </source>
</evidence>